<keyword evidence="1" id="KW-0812">Transmembrane</keyword>
<feature type="non-terminal residue" evidence="2">
    <location>
        <position position="1"/>
    </location>
</feature>
<dbReference type="EMBL" id="CAJVPY010040551">
    <property type="protein sequence ID" value="CAG8805829.1"/>
    <property type="molecule type" value="Genomic_DNA"/>
</dbReference>
<evidence type="ECO:0000256" key="1">
    <source>
        <dbReference type="SAM" id="Phobius"/>
    </source>
</evidence>
<protein>
    <submittedName>
        <fullName evidence="2">18249_t:CDS:1</fullName>
    </submittedName>
</protein>
<reference evidence="2" key="1">
    <citation type="submission" date="2021-06" db="EMBL/GenBank/DDBJ databases">
        <authorList>
            <person name="Kallberg Y."/>
            <person name="Tangrot J."/>
            <person name="Rosling A."/>
        </authorList>
    </citation>
    <scope>NUCLEOTIDE SEQUENCE</scope>
    <source>
        <strain evidence="2">MA453B</strain>
    </source>
</reference>
<gene>
    <name evidence="2" type="ORF">DERYTH_LOCUS24351</name>
</gene>
<dbReference type="Proteomes" id="UP000789405">
    <property type="component" value="Unassembled WGS sequence"/>
</dbReference>
<comment type="caution">
    <text evidence="2">The sequence shown here is derived from an EMBL/GenBank/DDBJ whole genome shotgun (WGS) entry which is preliminary data.</text>
</comment>
<evidence type="ECO:0000313" key="3">
    <source>
        <dbReference type="Proteomes" id="UP000789405"/>
    </source>
</evidence>
<organism evidence="2 3">
    <name type="scientific">Dentiscutata erythropus</name>
    <dbReference type="NCBI Taxonomy" id="1348616"/>
    <lineage>
        <taxon>Eukaryota</taxon>
        <taxon>Fungi</taxon>
        <taxon>Fungi incertae sedis</taxon>
        <taxon>Mucoromycota</taxon>
        <taxon>Glomeromycotina</taxon>
        <taxon>Glomeromycetes</taxon>
        <taxon>Diversisporales</taxon>
        <taxon>Gigasporaceae</taxon>
        <taxon>Dentiscutata</taxon>
    </lineage>
</organism>
<keyword evidence="3" id="KW-1185">Reference proteome</keyword>
<name>A0A9N9K2L2_9GLOM</name>
<proteinExistence type="predicted"/>
<accession>A0A9N9K2L2</accession>
<sequence>CDFAIGAIVTGAIVTGGFRYDFAIGAIVTGVIGVVVFGVASSWSCYAVDVS</sequence>
<feature type="non-terminal residue" evidence="2">
    <location>
        <position position="51"/>
    </location>
</feature>
<feature type="transmembrane region" description="Helical" evidence="1">
    <location>
        <begin position="22"/>
        <end position="48"/>
    </location>
</feature>
<dbReference type="AlphaFoldDB" id="A0A9N9K2L2"/>
<keyword evidence="1" id="KW-1133">Transmembrane helix</keyword>
<keyword evidence="1" id="KW-0472">Membrane</keyword>
<evidence type="ECO:0000313" key="2">
    <source>
        <dbReference type="EMBL" id="CAG8805829.1"/>
    </source>
</evidence>